<dbReference type="InterPro" id="IPR018305">
    <property type="entry name" value="Ribosomal_m50"/>
</dbReference>
<dbReference type="GO" id="GO:0005739">
    <property type="term" value="C:mitochondrion"/>
    <property type="evidence" value="ECO:0007669"/>
    <property type="project" value="UniProtKB-SubCell"/>
</dbReference>
<dbReference type="EMBL" id="AFQF01003563">
    <property type="protein sequence ID" value="EGU75052.1"/>
    <property type="molecule type" value="Genomic_DNA"/>
</dbReference>
<gene>
    <name evidence="8" type="ORF">FOXB_14427</name>
</gene>
<evidence type="ECO:0000256" key="7">
    <source>
        <dbReference type="SAM" id="MobiDB-lite"/>
    </source>
</evidence>
<dbReference type="GO" id="GO:0005840">
    <property type="term" value="C:ribosome"/>
    <property type="evidence" value="ECO:0007669"/>
    <property type="project" value="UniProtKB-KW"/>
</dbReference>
<dbReference type="AlphaFoldDB" id="F9G6Z5"/>
<organism evidence="8">
    <name type="scientific">Fusarium oxysporum (strain Fo5176)</name>
    <name type="common">Fusarium vascular wilt</name>
    <dbReference type="NCBI Taxonomy" id="660025"/>
    <lineage>
        <taxon>Eukaryota</taxon>
        <taxon>Fungi</taxon>
        <taxon>Dikarya</taxon>
        <taxon>Ascomycota</taxon>
        <taxon>Pezizomycotina</taxon>
        <taxon>Sordariomycetes</taxon>
        <taxon>Hypocreomycetidae</taxon>
        <taxon>Hypocreales</taxon>
        <taxon>Nectriaceae</taxon>
        <taxon>Fusarium</taxon>
        <taxon>Fusarium oxysporum species complex</taxon>
    </lineage>
</organism>
<reference evidence="8" key="1">
    <citation type="journal article" date="2012" name="Mol. Plant Microbe Interact.">
        <title>A highly conserved effector in Fusarium oxysporum is required for full virulence on Arabidopsis.</title>
        <authorList>
            <person name="Thatcher L.F."/>
            <person name="Gardiner D.M."/>
            <person name="Kazan K."/>
            <person name="Manners J."/>
        </authorList>
    </citation>
    <scope>NUCLEOTIDE SEQUENCE [LARGE SCALE GENOMIC DNA]</scope>
    <source>
        <strain evidence="8">Fo5176</strain>
    </source>
</reference>
<keyword evidence="4" id="KW-0496">Mitochondrion</keyword>
<evidence type="ECO:0000256" key="3">
    <source>
        <dbReference type="ARBA" id="ARBA00022980"/>
    </source>
</evidence>
<dbReference type="Pfam" id="PF10501">
    <property type="entry name" value="Ribosomal_L50"/>
    <property type="match status" value="1"/>
</dbReference>
<feature type="region of interest" description="Disordered" evidence="7">
    <location>
        <begin position="51"/>
        <end position="73"/>
    </location>
</feature>
<protein>
    <recommendedName>
        <fullName evidence="6">Large ribosomal subunit protein mL50</fullName>
    </recommendedName>
</protein>
<keyword evidence="3" id="KW-0689">Ribosomal protein</keyword>
<evidence type="ECO:0000256" key="1">
    <source>
        <dbReference type="ARBA" id="ARBA00004173"/>
    </source>
</evidence>
<proteinExistence type="inferred from homology"/>
<dbReference type="OrthoDB" id="6220758at2759"/>
<dbReference type="PaxDb" id="5507-FOXG_03485P0"/>
<evidence type="ECO:0000256" key="5">
    <source>
        <dbReference type="ARBA" id="ARBA00023274"/>
    </source>
</evidence>
<comment type="similarity">
    <text evidence="2">Belongs to the mitochondrion-specific ribosomal protein mL50 family.</text>
</comment>
<name>F9G6Z5_FUSOF</name>
<evidence type="ECO:0000256" key="2">
    <source>
        <dbReference type="ARBA" id="ARBA00008860"/>
    </source>
</evidence>
<keyword evidence="5" id="KW-0687">Ribonucleoprotein</keyword>
<dbReference type="GO" id="GO:1990904">
    <property type="term" value="C:ribonucleoprotein complex"/>
    <property type="evidence" value="ECO:0007669"/>
    <property type="project" value="UniProtKB-KW"/>
</dbReference>
<evidence type="ECO:0000313" key="8">
    <source>
        <dbReference type="EMBL" id="EGU75052.1"/>
    </source>
</evidence>
<evidence type="ECO:0000256" key="4">
    <source>
        <dbReference type="ARBA" id="ARBA00023128"/>
    </source>
</evidence>
<comment type="caution">
    <text evidence="8">The sequence shown here is derived from an EMBL/GenBank/DDBJ whole genome shotgun (WGS) entry which is preliminary data.</text>
</comment>
<sequence length="417" mass="47503">MPRIPRVGALASLPSTVVPVNRVPFVARVAFSTTPVHAAGRKAEWLRDKLWKGEAPGGDDPYQERVEPEQTSNLPEEALDLSNVDRRPYPVRTTRLVLPPSHSEAMTEKEVESVDTEYTPATSIDDLEEISPVKTWWDQPGHWGEESEFQGFGSANRVEDQAVMEIYVRQALVESLSYQQRGLLEEYAVKKWPFGDRAHLDRTLSVGIRFKDGKPLLSTHWSIVTEKLKNVRPGEVEEKVEISPEEAQQMVNALDPSWKTATLDDDHLKFAIRKRIYQLTGHFIPDVKVAAARTPQELITVALTFAKRGKKLAEVLEDQKALFALPNVKVHNRRVTPIDREVAVGRWKIIEEELQKRDLPVTGTGKYGKNKERDWLTVLTNYTFLEMTTHTANILDSYHCIETILKHFLQRLFSIPT</sequence>
<comment type="subcellular location">
    <subcellularLocation>
        <location evidence="1">Mitochondrion</location>
    </subcellularLocation>
</comment>
<dbReference type="STRING" id="660025.F9G6Z5"/>
<evidence type="ECO:0000256" key="6">
    <source>
        <dbReference type="ARBA" id="ARBA00035183"/>
    </source>
</evidence>
<accession>F9G6Z5</accession>